<dbReference type="AlphaFoldDB" id="A0A238U5X5"/>
<dbReference type="Proteomes" id="UP000215214">
    <property type="component" value="Chromosome TJEJU"/>
</dbReference>
<evidence type="ECO:0000313" key="1">
    <source>
        <dbReference type="EMBL" id="SNR14445.1"/>
    </source>
</evidence>
<name>A0A238U5X5_9FLAO</name>
<evidence type="ECO:0000313" key="2">
    <source>
        <dbReference type="Proteomes" id="UP000215214"/>
    </source>
</evidence>
<evidence type="ECO:0008006" key="3">
    <source>
        <dbReference type="Google" id="ProtNLM"/>
    </source>
</evidence>
<reference evidence="1 2" key="1">
    <citation type="submission" date="2017-07" db="EMBL/GenBank/DDBJ databases">
        <authorList>
            <person name="Sun Z.S."/>
            <person name="Albrecht U."/>
            <person name="Echele G."/>
            <person name="Lee C.C."/>
        </authorList>
    </citation>
    <scope>NUCLEOTIDE SEQUENCE [LARGE SCALE GENOMIC DNA]</scope>
    <source>
        <strain evidence="2">type strain: KCTC 22618</strain>
    </source>
</reference>
<dbReference type="KEGG" id="tje:TJEJU_0668"/>
<dbReference type="Pfam" id="PF05488">
    <property type="entry name" value="PAAR_motif"/>
    <property type="match status" value="1"/>
</dbReference>
<proteinExistence type="predicted"/>
<protein>
    <recommendedName>
        <fullName evidence="3">PAAR repeat-containing protein</fullName>
    </recommendedName>
</protein>
<organism evidence="1 2">
    <name type="scientific">Tenacibaculum jejuense</name>
    <dbReference type="NCBI Taxonomy" id="584609"/>
    <lineage>
        <taxon>Bacteria</taxon>
        <taxon>Pseudomonadati</taxon>
        <taxon>Bacteroidota</taxon>
        <taxon>Flavobacteriia</taxon>
        <taxon>Flavobacteriales</taxon>
        <taxon>Flavobacteriaceae</taxon>
        <taxon>Tenacibaculum</taxon>
    </lineage>
</organism>
<gene>
    <name evidence="1" type="ORF">TJEJU_0668</name>
</gene>
<sequence>MAKMIVTVGDTHSCPMVSGTVPHVGGTVISGCTTVLLNDSPVARMGDKVLCTGTGMIATIIQGDANVLVGGKPIAYVGCMTSHGGFLTSGQANALITGNKPTKIVTMPVEDIDFPNIDTKNKVLAYLAGHGSKLNEAIVNQALIKQAAQDNEGEPKVFNYKWVKEETIVRDRKQLKVVTLIADVQNIPDGQTASIKVKTPPKNEDEEAQIIELTGTVENKKVTVEWEIEDSEQENDPSNNRQTA</sequence>
<dbReference type="PROSITE" id="PS51257">
    <property type="entry name" value="PROKAR_LIPOPROTEIN"/>
    <property type="match status" value="1"/>
</dbReference>
<dbReference type="Gene3D" id="2.60.200.60">
    <property type="match status" value="2"/>
</dbReference>
<dbReference type="EMBL" id="LT899436">
    <property type="protein sequence ID" value="SNR14445.1"/>
    <property type="molecule type" value="Genomic_DNA"/>
</dbReference>
<dbReference type="RefSeq" id="WP_231970245.1">
    <property type="nucleotide sequence ID" value="NZ_LT899436.1"/>
</dbReference>
<accession>A0A238U5X5</accession>
<keyword evidence="2" id="KW-1185">Reference proteome</keyword>
<dbReference type="CDD" id="cd14738">
    <property type="entry name" value="PAAR_2"/>
    <property type="match status" value="1"/>
</dbReference>
<dbReference type="InterPro" id="IPR008727">
    <property type="entry name" value="PAAR_motif"/>
</dbReference>